<dbReference type="PATRIC" id="fig|1218567.3.peg.2812"/>
<dbReference type="InterPro" id="IPR001036">
    <property type="entry name" value="Acrflvin-R"/>
</dbReference>
<evidence type="ECO:0000256" key="1">
    <source>
        <dbReference type="SAM" id="Phobius"/>
    </source>
</evidence>
<comment type="caution">
    <text evidence="2">The sequence shown here is derived from an EMBL/GenBank/DDBJ whole genome shotgun (WGS) entry which is preliminary data.</text>
</comment>
<gene>
    <name evidence="2" type="ORF">LEP1GSC016_1109</name>
</gene>
<dbReference type="Pfam" id="PF00873">
    <property type="entry name" value="ACR_tran"/>
    <property type="match status" value="1"/>
</dbReference>
<dbReference type="GO" id="GO:0005886">
    <property type="term" value="C:plasma membrane"/>
    <property type="evidence" value="ECO:0007669"/>
    <property type="project" value="TreeGrafter"/>
</dbReference>
<keyword evidence="1" id="KW-1133">Transmembrane helix</keyword>
<accession>M6BKR8</accession>
<evidence type="ECO:0000313" key="2">
    <source>
        <dbReference type="EMBL" id="EMJ80332.1"/>
    </source>
</evidence>
<evidence type="ECO:0000313" key="3">
    <source>
        <dbReference type="Proteomes" id="UP000011873"/>
    </source>
</evidence>
<dbReference type="EMBL" id="ANMU01000109">
    <property type="protein sequence ID" value="EMJ80332.1"/>
    <property type="molecule type" value="Genomic_DNA"/>
</dbReference>
<dbReference type="PANTHER" id="PTHR32063:SF17">
    <property type="entry name" value="CATION EFFLUX SYSTEM PROTEIN"/>
    <property type="match status" value="1"/>
</dbReference>
<dbReference type="SUPFAM" id="SSF82693">
    <property type="entry name" value="Multidrug efflux transporter AcrB pore domain, PN1, PN2, PC1 and PC2 subdomains"/>
    <property type="match status" value="1"/>
</dbReference>
<dbReference type="Gene3D" id="1.20.1640.10">
    <property type="entry name" value="Multidrug efflux transporter AcrB transmembrane domain"/>
    <property type="match status" value="1"/>
</dbReference>
<name>M6BKR8_LEPBO</name>
<proteinExistence type="predicted"/>
<dbReference type="Gene3D" id="3.30.70.1430">
    <property type="entry name" value="Multidrug efflux transporter AcrB pore domain"/>
    <property type="match status" value="1"/>
</dbReference>
<protein>
    <submittedName>
        <fullName evidence="2">RND transporter, Hydrophobe/Amphiphile Efflux-1 (HAE1)/Heavy Metal Efflux (HME) family, permease protein</fullName>
    </submittedName>
</protein>
<keyword evidence="1" id="KW-0472">Membrane</keyword>
<dbReference type="PANTHER" id="PTHR32063">
    <property type="match status" value="1"/>
</dbReference>
<feature type="transmembrane region" description="Helical" evidence="1">
    <location>
        <begin position="12"/>
        <end position="31"/>
    </location>
</feature>
<dbReference type="AlphaFoldDB" id="M6BKR8"/>
<dbReference type="GO" id="GO:0042910">
    <property type="term" value="F:xenobiotic transmembrane transporter activity"/>
    <property type="evidence" value="ECO:0007669"/>
    <property type="project" value="TreeGrafter"/>
</dbReference>
<sequence>MVERLIEFSLKRRIPTILLALFVFGIGLWSWNTLKKEAYPDVGDTQVTVIALLPGKAEVERQVTLPLERELNTVPYVLTRRSKTIFGLSVLQLIFEDGVSDFTARELVLEKIRNADLPQHANLSLAPLTGAGRGNIPLYD</sequence>
<reference evidence="2 3" key="1">
    <citation type="submission" date="2013-01" db="EMBL/GenBank/DDBJ databases">
        <authorList>
            <person name="Harkins D.M."/>
            <person name="Durkin A.S."/>
            <person name="Brinkac L.M."/>
            <person name="Haft D.H."/>
            <person name="Selengut J.D."/>
            <person name="Sanka R."/>
            <person name="DePew J."/>
            <person name="Purushe J."/>
            <person name="Galloway R.L."/>
            <person name="Vinetz J.M."/>
            <person name="Sutton G.G."/>
            <person name="Nierman W.C."/>
            <person name="Fouts D.E."/>
        </authorList>
    </citation>
    <scope>NUCLEOTIDE SEQUENCE [LARGE SCALE GENOMIC DNA]</scope>
    <source>
        <strain evidence="2 3">Sponselee CDC</strain>
    </source>
</reference>
<dbReference type="Proteomes" id="UP000011873">
    <property type="component" value="Unassembled WGS sequence"/>
</dbReference>
<keyword evidence="1" id="KW-0812">Transmembrane</keyword>
<organism evidence="2 3">
    <name type="scientific">Leptospira borgpetersenii serovar Hardjo-bovis str. Sponselee</name>
    <dbReference type="NCBI Taxonomy" id="1303729"/>
    <lineage>
        <taxon>Bacteria</taxon>
        <taxon>Pseudomonadati</taxon>
        <taxon>Spirochaetota</taxon>
        <taxon>Spirochaetia</taxon>
        <taxon>Leptospirales</taxon>
        <taxon>Leptospiraceae</taxon>
        <taxon>Leptospira</taxon>
    </lineage>
</organism>